<sequence length="55" mass="5734">MHLLISNPDWHRNVASFFLACMAVAGICGAATAGKRMRLVQALPALLAQAAGRAA</sequence>
<keyword evidence="1" id="KW-0472">Membrane</keyword>
<comment type="caution">
    <text evidence="2">The sequence shown here is derived from an EMBL/GenBank/DDBJ whole genome shotgun (WGS) entry which is preliminary data.</text>
</comment>
<gene>
    <name evidence="2" type="ORF">GCM10022407_39430</name>
</gene>
<keyword evidence="1" id="KW-0812">Transmembrane</keyword>
<keyword evidence="1" id="KW-1133">Transmembrane helix</keyword>
<organism evidence="2 3">
    <name type="scientific">Hymenobacter antarcticus</name>
    <dbReference type="NCBI Taxonomy" id="486270"/>
    <lineage>
        <taxon>Bacteria</taxon>
        <taxon>Pseudomonadati</taxon>
        <taxon>Bacteroidota</taxon>
        <taxon>Cytophagia</taxon>
        <taxon>Cytophagales</taxon>
        <taxon>Hymenobacteraceae</taxon>
        <taxon>Hymenobacter</taxon>
    </lineage>
</organism>
<keyword evidence="3" id="KW-1185">Reference proteome</keyword>
<evidence type="ECO:0000313" key="2">
    <source>
        <dbReference type="EMBL" id="GAA3991101.1"/>
    </source>
</evidence>
<accession>A0ABP7R182</accession>
<proteinExistence type="predicted"/>
<evidence type="ECO:0000256" key="1">
    <source>
        <dbReference type="SAM" id="Phobius"/>
    </source>
</evidence>
<reference evidence="3" key="1">
    <citation type="journal article" date="2019" name="Int. J. Syst. Evol. Microbiol.">
        <title>The Global Catalogue of Microorganisms (GCM) 10K type strain sequencing project: providing services to taxonomists for standard genome sequencing and annotation.</title>
        <authorList>
            <consortium name="The Broad Institute Genomics Platform"/>
            <consortium name="The Broad Institute Genome Sequencing Center for Infectious Disease"/>
            <person name="Wu L."/>
            <person name="Ma J."/>
        </authorList>
    </citation>
    <scope>NUCLEOTIDE SEQUENCE [LARGE SCALE GENOMIC DNA]</scope>
    <source>
        <strain evidence="3">JCM 17217</strain>
    </source>
</reference>
<feature type="transmembrane region" description="Helical" evidence="1">
    <location>
        <begin position="14"/>
        <end position="33"/>
    </location>
</feature>
<dbReference type="InterPro" id="IPR009732">
    <property type="entry name" value="DUF1304"/>
</dbReference>
<dbReference type="EMBL" id="BAABDI010000042">
    <property type="protein sequence ID" value="GAA3991101.1"/>
    <property type="molecule type" value="Genomic_DNA"/>
</dbReference>
<dbReference type="RefSeq" id="WP_345127199.1">
    <property type="nucleotide sequence ID" value="NZ_BAABDI010000042.1"/>
</dbReference>
<dbReference type="Pfam" id="PF06993">
    <property type="entry name" value="DUF1304"/>
    <property type="match status" value="1"/>
</dbReference>
<dbReference type="Proteomes" id="UP001501556">
    <property type="component" value="Unassembled WGS sequence"/>
</dbReference>
<protein>
    <submittedName>
        <fullName evidence="2">Uncharacterized protein</fullName>
    </submittedName>
</protein>
<evidence type="ECO:0000313" key="3">
    <source>
        <dbReference type="Proteomes" id="UP001501556"/>
    </source>
</evidence>
<name>A0ABP7R182_9BACT</name>